<feature type="compositionally biased region" description="Basic and acidic residues" evidence="1">
    <location>
        <begin position="15"/>
        <end position="29"/>
    </location>
</feature>
<sequence>MCVKSVDKCGGLTRQKVDSDNEKMNKDENSGNSNQAGLENESAKEINIKSNRSIGAGDSCKLDDLKAEVGLLLLVIRNSGSDKTEGKEINLIDFNELDLMSERKPESILEVFIEGNLINFGYVEGELVINDYVKEEIIKEANSETFGWSRCIGDVDGINKVVNCFQDGLSDVDVATGIKEMVKDLKALIDYDFNECNCSMDLSKWHWYMNFKDLDGGNKDEGNSMKKKEDGIEVMENGFVDNHDERAAVYADRINDDVVDCVVEDRILDNAGNLLHIPI</sequence>
<organism evidence="2 3">
    <name type="scientific">Gigaspora rosea</name>
    <dbReference type="NCBI Taxonomy" id="44941"/>
    <lineage>
        <taxon>Eukaryota</taxon>
        <taxon>Fungi</taxon>
        <taxon>Fungi incertae sedis</taxon>
        <taxon>Mucoromycota</taxon>
        <taxon>Glomeromycotina</taxon>
        <taxon>Glomeromycetes</taxon>
        <taxon>Diversisporales</taxon>
        <taxon>Gigasporaceae</taxon>
        <taxon>Gigaspora</taxon>
    </lineage>
</organism>
<dbReference type="OrthoDB" id="2482309at2759"/>
<name>A0A397VKW2_9GLOM</name>
<proteinExistence type="predicted"/>
<protein>
    <submittedName>
        <fullName evidence="2">Uncharacterized protein</fullName>
    </submittedName>
</protein>
<evidence type="ECO:0000256" key="1">
    <source>
        <dbReference type="SAM" id="MobiDB-lite"/>
    </source>
</evidence>
<feature type="region of interest" description="Disordered" evidence="1">
    <location>
        <begin position="13"/>
        <end position="40"/>
    </location>
</feature>
<comment type="caution">
    <text evidence="2">The sequence shown here is derived from an EMBL/GenBank/DDBJ whole genome shotgun (WGS) entry which is preliminary data.</text>
</comment>
<dbReference type="Proteomes" id="UP000266673">
    <property type="component" value="Unassembled WGS sequence"/>
</dbReference>
<accession>A0A397VKW2</accession>
<evidence type="ECO:0000313" key="3">
    <source>
        <dbReference type="Proteomes" id="UP000266673"/>
    </source>
</evidence>
<reference evidence="2 3" key="1">
    <citation type="submission" date="2018-06" db="EMBL/GenBank/DDBJ databases">
        <title>Comparative genomics reveals the genomic features of Rhizophagus irregularis, R. cerebriforme, R. diaphanum and Gigaspora rosea, and their symbiotic lifestyle signature.</title>
        <authorList>
            <person name="Morin E."/>
            <person name="San Clemente H."/>
            <person name="Chen E.C.H."/>
            <person name="De La Providencia I."/>
            <person name="Hainaut M."/>
            <person name="Kuo A."/>
            <person name="Kohler A."/>
            <person name="Murat C."/>
            <person name="Tang N."/>
            <person name="Roy S."/>
            <person name="Loubradou J."/>
            <person name="Henrissat B."/>
            <person name="Grigoriev I.V."/>
            <person name="Corradi N."/>
            <person name="Roux C."/>
            <person name="Martin F.M."/>
        </authorList>
    </citation>
    <scope>NUCLEOTIDE SEQUENCE [LARGE SCALE GENOMIC DNA]</scope>
    <source>
        <strain evidence="2 3">DAOM 194757</strain>
    </source>
</reference>
<dbReference type="EMBL" id="QKWP01000308">
    <property type="protein sequence ID" value="RIB22451.1"/>
    <property type="molecule type" value="Genomic_DNA"/>
</dbReference>
<keyword evidence="3" id="KW-1185">Reference proteome</keyword>
<gene>
    <name evidence="2" type="ORF">C2G38_2173910</name>
</gene>
<dbReference type="AlphaFoldDB" id="A0A397VKW2"/>
<evidence type="ECO:0000313" key="2">
    <source>
        <dbReference type="EMBL" id="RIB22451.1"/>
    </source>
</evidence>